<accession>A0A6A5RPB5</accession>
<evidence type="ECO:0000256" key="3">
    <source>
        <dbReference type="ARBA" id="ARBA00009138"/>
    </source>
</evidence>
<comment type="similarity">
    <text evidence="3">Belongs to the PAT1 family.</text>
</comment>
<feature type="region of interest" description="Disordered" evidence="7">
    <location>
        <begin position="550"/>
        <end position="571"/>
    </location>
</feature>
<dbReference type="RefSeq" id="XP_033448388.1">
    <property type="nucleotide sequence ID" value="XM_033596147.1"/>
</dbReference>
<sequence length="878" mass="97632">MSFFGFNTNLPGGRGHQPNAPGFGQHDAFAGFSGGAADDQVIDFEETYQGLGGALDDADDAFNDDTFGGDGPATQQSVGKDFDFAGQTSNVSNTLQEEQMLYQARQGFSRPAPQQQQQQQQHQQHQQQQQQQQHQQQQHQHQQYRQSAPQASKPNRTGYEGYKDPEYIPRLEARADIWGLKPKEPAAQRHQQPQPQQDPAPYSSSPAQPSAASRKVMSVDEIEAMMRGQSIGNDARGTPPVQPPPGMGYPQQFPQQHQQQFFQGQPPFPGMPPMQGMPPGMPPGVPQQQQQFHAELPGQSAQTPTQQPTILQRQKPEPAAQQQRGASPAAQPQGPPPTQPRQILQNPNRLSGQGQPMAQHDQPAQRQTAGSAPGQHNRGPSFPIITHPEQLLNLSEADRAAFLEEDAKRAKRNHKIAQLAKDNGLMTPQDKNFITRIQLQQLMTATGNLDERGPEAAIAEDFYYQVFSQIRGAPRQNPQQPANQFAQTYLFQTNNRFGNRRHGRGGDNHMQRMEQQIQRAVEAAKARPKAKQLVVEGSLGKIAFSNSKTPRPLLNIKRPETGDKPKPKTSIADRKDALRNIENIYLTLMQMEDHERTMPPPVNEGSDPEAIQAHMEWRSKIEALHAKLWKVTKIMEPINPHAQAQHPFIQILSHAKGKKVIPRLFRHIDEQERITVVTMIVVHLDGLNVVGHAIATPDEPLSPAIREEVELFSQTVMPPLFAHISESPLNIIIGLLGLILDRTNLHVVARTKIGLSLLTILISRAELLKQSAPETDAGDWDQWTILYNRLFDTIEPVLPYLFPGSINDTDDMYIWQFLAAMGVGASPEQQQRLVIGVKDRVMETVSVSKALPAEMAGARLGNVNLFMRAIGLDVELLG</sequence>
<feature type="region of interest" description="Disordered" evidence="7">
    <location>
        <begin position="59"/>
        <end position="85"/>
    </location>
</feature>
<protein>
    <recommendedName>
        <fullName evidence="8">mRNA decay factor PAT1 domain-containing protein</fullName>
    </recommendedName>
</protein>
<evidence type="ECO:0000313" key="9">
    <source>
        <dbReference type="EMBL" id="KAF1928136.1"/>
    </source>
</evidence>
<evidence type="ECO:0000256" key="4">
    <source>
        <dbReference type="ARBA" id="ARBA00022490"/>
    </source>
</evidence>
<keyword evidence="4" id="KW-0963">Cytoplasm</keyword>
<proteinExistence type="inferred from homology"/>
<reference evidence="9" key="1">
    <citation type="journal article" date="2020" name="Stud. Mycol.">
        <title>101 Dothideomycetes genomes: a test case for predicting lifestyles and emergence of pathogens.</title>
        <authorList>
            <person name="Haridas S."/>
            <person name="Albert R."/>
            <person name="Binder M."/>
            <person name="Bloem J."/>
            <person name="Labutti K."/>
            <person name="Salamov A."/>
            <person name="Andreopoulos B."/>
            <person name="Baker S."/>
            <person name="Barry K."/>
            <person name="Bills G."/>
            <person name="Bluhm B."/>
            <person name="Cannon C."/>
            <person name="Castanera R."/>
            <person name="Culley D."/>
            <person name="Daum C."/>
            <person name="Ezra D."/>
            <person name="Gonzalez J."/>
            <person name="Henrissat B."/>
            <person name="Kuo A."/>
            <person name="Liang C."/>
            <person name="Lipzen A."/>
            <person name="Lutzoni F."/>
            <person name="Magnuson J."/>
            <person name="Mondo S."/>
            <person name="Nolan M."/>
            <person name="Ohm R."/>
            <person name="Pangilinan J."/>
            <person name="Park H.-J."/>
            <person name="Ramirez L."/>
            <person name="Alfaro M."/>
            <person name="Sun H."/>
            <person name="Tritt A."/>
            <person name="Yoshinaga Y."/>
            <person name="Zwiers L.-H."/>
            <person name="Turgeon B."/>
            <person name="Goodwin S."/>
            <person name="Spatafora J."/>
            <person name="Crous P."/>
            <person name="Grigoriev I."/>
        </authorList>
    </citation>
    <scope>NUCLEOTIDE SEQUENCE</scope>
    <source>
        <strain evidence="9">CBS 183.55</strain>
    </source>
</reference>
<dbReference type="InterPro" id="IPR039900">
    <property type="entry name" value="Pat1-like"/>
</dbReference>
<evidence type="ECO:0000259" key="8">
    <source>
        <dbReference type="Pfam" id="PF09770"/>
    </source>
</evidence>
<feature type="region of interest" description="Disordered" evidence="7">
    <location>
        <begin position="107"/>
        <end position="168"/>
    </location>
</feature>
<dbReference type="GO" id="GO:0000932">
    <property type="term" value="C:P-body"/>
    <property type="evidence" value="ECO:0007669"/>
    <property type="project" value="UniProtKB-SubCell"/>
</dbReference>
<feature type="compositionally biased region" description="Low complexity" evidence="7">
    <location>
        <begin position="248"/>
        <end position="265"/>
    </location>
</feature>
<dbReference type="PANTHER" id="PTHR21551">
    <property type="entry name" value="TOPOISOMERASE II-ASSOCIATED PROTEIN PAT1"/>
    <property type="match status" value="1"/>
</dbReference>
<dbReference type="PANTHER" id="PTHR21551:SF0">
    <property type="entry name" value="PROTEIN ASSOCIATED WITH TOPO II RELATED-1, ISOFORM A"/>
    <property type="match status" value="1"/>
</dbReference>
<evidence type="ECO:0000313" key="10">
    <source>
        <dbReference type="Proteomes" id="UP000800082"/>
    </source>
</evidence>
<dbReference type="GO" id="GO:0005634">
    <property type="term" value="C:nucleus"/>
    <property type="evidence" value="ECO:0007669"/>
    <property type="project" value="UniProtKB-SubCell"/>
</dbReference>
<dbReference type="EMBL" id="ML978970">
    <property type="protein sequence ID" value="KAF1928136.1"/>
    <property type="molecule type" value="Genomic_DNA"/>
</dbReference>
<feature type="compositionally biased region" description="Polar residues" evidence="7">
    <location>
        <begin position="299"/>
        <end position="312"/>
    </location>
</feature>
<feature type="compositionally biased region" description="Low complexity" evidence="7">
    <location>
        <begin position="188"/>
        <end position="213"/>
    </location>
</feature>
<feature type="compositionally biased region" description="Pro residues" evidence="7">
    <location>
        <begin position="266"/>
        <end position="285"/>
    </location>
</feature>
<dbReference type="InterPro" id="IPR019167">
    <property type="entry name" value="PAT1_dom"/>
</dbReference>
<dbReference type="GeneID" id="54353814"/>
<feature type="compositionally biased region" description="Low complexity" evidence="7">
    <location>
        <begin position="318"/>
        <end position="332"/>
    </location>
</feature>
<feature type="compositionally biased region" description="Basic and acidic residues" evidence="7">
    <location>
        <begin position="557"/>
        <end position="571"/>
    </location>
</feature>
<feature type="compositionally biased region" description="Polar residues" evidence="7">
    <location>
        <begin position="144"/>
        <end position="155"/>
    </location>
</feature>
<evidence type="ECO:0000256" key="1">
    <source>
        <dbReference type="ARBA" id="ARBA00004123"/>
    </source>
</evidence>
<feature type="domain" description="mRNA decay factor PAT1" evidence="8">
    <location>
        <begin position="1"/>
        <end position="875"/>
    </location>
</feature>
<evidence type="ECO:0000256" key="6">
    <source>
        <dbReference type="ARBA" id="ARBA00023242"/>
    </source>
</evidence>
<dbReference type="OrthoDB" id="74835at2759"/>
<dbReference type="GO" id="GO:0033962">
    <property type="term" value="P:P-body assembly"/>
    <property type="evidence" value="ECO:0007669"/>
    <property type="project" value="TreeGrafter"/>
</dbReference>
<keyword evidence="6" id="KW-0539">Nucleus</keyword>
<evidence type="ECO:0000256" key="7">
    <source>
        <dbReference type="SAM" id="MobiDB-lite"/>
    </source>
</evidence>
<evidence type="ECO:0000256" key="2">
    <source>
        <dbReference type="ARBA" id="ARBA00004201"/>
    </source>
</evidence>
<dbReference type="Pfam" id="PF09770">
    <property type="entry name" value="PAT1"/>
    <property type="match status" value="1"/>
</dbReference>
<dbReference type="Proteomes" id="UP000800082">
    <property type="component" value="Unassembled WGS sequence"/>
</dbReference>
<feature type="region of interest" description="Disordered" evidence="7">
    <location>
        <begin position="184"/>
        <end position="385"/>
    </location>
</feature>
<organism evidence="9 10">
    <name type="scientific">Didymella exigua CBS 183.55</name>
    <dbReference type="NCBI Taxonomy" id="1150837"/>
    <lineage>
        <taxon>Eukaryota</taxon>
        <taxon>Fungi</taxon>
        <taxon>Dikarya</taxon>
        <taxon>Ascomycota</taxon>
        <taxon>Pezizomycotina</taxon>
        <taxon>Dothideomycetes</taxon>
        <taxon>Pleosporomycetidae</taxon>
        <taxon>Pleosporales</taxon>
        <taxon>Pleosporineae</taxon>
        <taxon>Didymellaceae</taxon>
        <taxon>Didymella</taxon>
    </lineage>
</organism>
<evidence type="ECO:0000256" key="5">
    <source>
        <dbReference type="ARBA" id="ARBA00022884"/>
    </source>
</evidence>
<feature type="compositionally biased region" description="Low complexity" evidence="7">
    <location>
        <begin position="114"/>
        <end position="143"/>
    </location>
</feature>
<dbReference type="GO" id="GO:0003723">
    <property type="term" value="F:RNA binding"/>
    <property type="evidence" value="ECO:0007669"/>
    <property type="project" value="UniProtKB-KW"/>
</dbReference>
<keyword evidence="5" id="KW-0694">RNA-binding</keyword>
<gene>
    <name evidence="9" type="ORF">M421DRAFT_64360</name>
</gene>
<keyword evidence="10" id="KW-1185">Reference proteome</keyword>
<dbReference type="AlphaFoldDB" id="A0A6A5RPB5"/>
<feature type="compositionally biased region" description="Polar residues" evidence="7">
    <location>
        <begin position="343"/>
        <end position="370"/>
    </location>
</feature>
<dbReference type="GO" id="GO:0000290">
    <property type="term" value="P:deadenylation-dependent decapping of nuclear-transcribed mRNA"/>
    <property type="evidence" value="ECO:0007669"/>
    <property type="project" value="InterPro"/>
</dbReference>
<comment type="subcellular location">
    <subcellularLocation>
        <location evidence="2">Cytoplasm</location>
        <location evidence="2">P-body</location>
    </subcellularLocation>
    <subcellularLocation>
        <location evidence="1">Nucleus</location>
    </subcellularLocation>
</comment>
<name>A0A6A5RPB5_9PLEO</name>